<comment type="caution">
    <text evidence="1">The sequence shown here is derived from an EMBL/GenBank/DDBJ whole genome shotgun (WGS) entry which is preliminary data.</text>
</comment>
<accession>A0A8H7QZD3</accession>
<name>A0A8H7QZD3_9FUNG</name>
<dbReference type="Proteomes" id="UP000646827">
    <property type="component" value="Unassembled WGS sequence"/>
</dbReference>
<protein>
    <submittedName>
        <fullName evidence="1">Uncharacterized protein</fullName>
    </submittedName>
</protein>
<evidence type="ECO:0000313" key="2">
    <source>
        <dbReference type="Proteomes" id="UP000646827"/>
    </source>
</evidence>
<proteinExistence type="predicted"/>
<evidence type="ECO:0000313" key="1">
    <source>
        <dbReference type="EMBL" id="KAG2201604.1"/>
    </source>
</evidence>
<gene>
    <name evidence="1" type="ORF">INT45_008153</name>
</gene>
<dbReference type="AlphaFoldDB" id="A0A8H7QZD3"/>
<reference evidence="1 2" key="1">
    <citation type="submission" date="2020-12" db="EMBL/GenBank/DDBJ databases">
        <title>Metabolic potential, ecology and presence of endohyphal bacteria is reflected in genomic diversity of Mucoromycotina.</title>
        <authorList>
            <person name="Muszewska A."/>
            <person name="Okrasinska A."/>
            <person name="Steczkiewicz K."/>
            <person name="Drgas O."/>
            <person name="Orlowska M."/>
            <person name="Perlinska-Lenart U."/>
            <person name="Aleksandrzak-Piekarczyk T."/>
            <person name="Szatraj K."/>
            <person name="Zielenkiewicz U."/>
            <person name="Pilsyk S."/>
            <person name="Malc E."/>
            <person name="Mieczkowski P."/>
            <person name="Kruszewska J.S."/>
            <person name="Biernat P."/>
            <person name="Pawlowska J."/>
        </authorList>
    </citation>
    <scope>NUCLEOTIDE SEQUENCE [LARGE SCALE GENOMIC DNA]</scope>
    <source>
        <strain evidence="1 2">CBS 142.35</strain>
    </source>
</reference>
<dbReference type="OrthoDB" id="2278533at2759"/>
<keyword evidence="2" id="KW-1185">Reference proteome</keyword>
<dbReference type="EMBL" id="JAEPRB010001760">
    <property type="protein sequence ID" value="KAG2201604.1"/>
    <property type="molecule type" value="Genomic_DNA"/>
</dbReference>
<sequence length="66" mass="7946">MKDIAMSKSYEHPVHSMTIDPEDQIYNDKFNQQDLCEIREHKGIEFDLELPKELHQYLYSYQGINQ</sequence>
<organism evidence="1 2">
    <name type="scientific">Circinella minor</name>
    <dbReference type="NCBI Taxonomy" id="1195481"/>
    <lineage>
        <taxon>Eukaryota</taxon>
        <taxon>Fungi</taxon>
        <taxon>Fungi incertae sedis</taxon>
        <taxon>Mucoromycota</taxon>
        <taxon>Mucoromycotina</taxon>
        <taxon>Mucoromycetes</taxon>
        <taxon>Mucorales</taxon>
        <taxon>Lichtheimiaceae</taxon>
        <taxon>Circinella</taxon>
    </lineage>
</organism>